<keyword evidence="10 19" id="KW-0560">Oxidoreductase</keyword>
<keyword evidence="6 19" id="KW-0349">Heme</keyword>
<dbReference type="Gene3D" id="1.10.520.10">
    <property type="match status" value="1"/>
</dbReference>
<evidence type="ECO:0000256" key="3">
    <source>
        <dbReference type="ARBA" id="ARBA00012313"/>
    </source>
</evidence>
<evidence type="ECO:0000256" key="6">
    <source>
        <dbReference type="ARBA" id="ARBA00022617"/>
    </source>
</evidence>
<comment type="subcellular location">
    <subcellularLocation>
        <location evidence="19">Secreted</location>
    </subcellularLocation>
</comment>
<evidence type="ECO:0000256" key="11">
    <source>
        <dbReference type="ARBA" id="ARBA00023004"/>
    </source>
</evidence>
<dbReference type="EC" id="1.11.1.7" evidence="3 19"/>
<evidence type="ECO:0000256" key="19">
    <source>
        <dbReference type="RuleBase" id="RU362060"/>
    </source>
</evidence>
<keyword evidence="9 16" id="KW-0106">Calcium</keyword>
<dbReference type="CDD" id="cd00693">
    <property type="entry name" value="secretory_peroxidase"/>
    <property type="match status" value="1"/>
</dbReference>
<evidence type="ECO:0000256" key="13">
    <source>
        <dbReference type="ARBA" id="ARBA00023324"/>
    </source>
</evidence>
<gene>
    <name evidence="21" type="ORF">Cgig2_028663</name>
</gene>
<comment type="cofactor">
    <cofactor evidence="16 19">
        <name>Ca(2+)</name>
        <dbReference type="ChEBI" id="CHEBI:29108"/>
    </cofactor>
    <text evidence="16 19">Binds 2 calcium ions per subunit.</text>
</comment>
<dbReference type="GO" id="GO:0020037">
    <property type="term" value="F:heme binding"/>
    <property type="evidence" value="ECO:0007669"/>
    <property type="project" value="UniProtKB-UniRule"/>
</dbReference>
<evidence type="ECO:0000256" key="5">
    <source>
        <dbReference type="ARBA" id="ARBA00022559"/>
    </source>
</evidence>
<feature type="domain" description="Plant heme peroxidase family profile" evidence="20">
    <location>
        <begin position="29"/>
        <end position="343"/>
    </location>
</feature>
<feature type="disulfide bond" evidence="18">
    <location>
        <begin position="215"/>
        <end position="247"/>
    </location>
</feature>
<dbReference type="FunFam" id="1.10.420.10:FF:000007">
    <property type="entry name" value="Peroxidase"/>
    <property type="match status" value="1"/>
</dbReference>
<feature type="binding site" evidence="16">
    <location>
        <position position="104"/>
    </location>
    <ligand>
        <name>Ca(2+)</name>
        <dbReference type="ChEBI" id="CHEBI:29108"/>
        <label>1</label>
    </ligand>
</feature>
<keyword evidence="4 19" id="KW-0964">Secreted</keyword>
<feature type="binding site" evidence="16">
    <location>
        <position position="260"/>
    </location>
    <ligand>
        <name>Ca(2+)</name>
        <dbReference type="ChEBI" id="CHEBI:29108"/>
        <label>2</label>
    </ligand>
</feature>
<feature type="chain" id="PRO_5040546806" description="Peroxidase" evidence="19">
    <location>
        <begin position="27"/>
        <end position="344"/>
    </location>
</feature>
<keyword evidence="11 16" id="KW-0408">Iron</keyword>
<dbReference type="EMBL" id="JAKOGI010000187">
    <property type="protein sequence ID" value="KAJ8440534.1"/>
    <property type="molecule type" value="Genomic_DNA"/>
</dbReference>
<organism evidence="21 22">
    <name type="scientific">Carnegiea gigantea</name>
    <dbReference type="NCBI Taxonomy" id="171969"/>
    <lineage>
        <taxon>Eukaryota</taxon>
        <taxon>Viridiplantae</taxon>
        <taxon>Streptophyta</taxon>
        <taxon>Embryophyta</taxon>
        <taxon>Tracheophyta</taxon>
        <taxon>Spermatophyta</taxon>
        <taxon>Magnoliopsida</taxon>
        <taxon>eudicotyledons</taxon>
        <taxon>Gunneridae</taxon>
        <taxon>Pentapetalae</taxon>
        <taxon>Caryophyllales</taxon>
        <taxon>Cactineae</taxon>
        <taxon>Cactaceae</taxon>
        <taxon>Cactoideae</taxon>
        <taxon>Echinocereeae</taxon>
        <taxon>Carnegiea</taxon>
    </lineage>
</organism>
<evidence type="ECO:0000256" key="2">
    <source>
        <dbReference type="ARBA" id="ARBA00002322"/>
    </source>
</evidence>
<feature type="binding site" evidence="16">
    <location>
        <position position="95"/>
    </location>
    <ligand>
        <name>Ca(2+)</name>
        <dbReference type="ChEBI" id="CHEBI:29108"/>
        <label>1</label>
    </ligand>
</feature>
<evidence type="ECO:0000256" key="18">
    <source>
        <dbReference type="PIRSR" id="PIRSR600823-5"/>
    </source>
</evidence>
<sequence length="344" mass="38375">MAKSKGTSSTVLVALVLVFLTLGGRCHELLRVGFYNNRCGQTDVEKIIYKIVRARWQKSKHTLAFLIRLQFHDCFVRVSKASALLIFTHIGCDASILLEGEDTEKTAPPNFSVGGYDIIDDAKAALERRCPGVVSCADIIVIAARVALYLGGASWYEVETGRRDSRISLANDALVDIPVPSIPIPQALRLFARRGLNIEDFVLLLGSHTIGKAHCVNYQDRLWNYHGTMRSDPIMTRSLLNHLKKKCPRDGNSNSKVLLDQTTRGNQSVIDNGFYKAILEGKGVLEVDQEMAFSPFTRRIVRRFANNNEFFVNNIGQAMVKLGRVGVLMGNNGEIRKSCRRVNH</sequence>
<feature type="disulfide bond" evidence="18">
    <location>
        <begin position="39"/>
        <end position="130"/>
    </location>
</feature>
<feature type="disulfide bond" evidence="18">
    <location>
        <begin position="74"/>
        <end position="92"/>
    </location>
</feature>
<evidence type="ECO:0000256" key="16">
    <source>
        <dbReference type="PIRSR" id="PIRSR600823-3"/>
    </source>
</evidence>
<evidence type="ECO:0000256" key="15">
    <source>
        <dbReference type="PIRSR" id="PIRSR600823-2"/>
    </source>
</evidence>
<comment type="cofactor">
    <cofactor evidence="16 19">
        <name>heme b</name>
        <dbReference type="ChEBI" id="CHEBI:60344"/>
    </cofactor>
    <text evidence="16 19">Binds 1 heme b (iron(II)-protoporphyrin IX) group per subunit.</text>
</comment>
<feature type="active site" description="Proton acceptor" evidence="14">
    <location>
        <position position="72"/>
    </location>
</feature>
<evidence type="ECO:0000313" key="21">
    <source>
        <dbReference type="EMBL" id="KAJ8440534.1"/>
    </source>
</evidence>
<dbReference type="PRINTS" id="PR00458">
    <property type="entry name" value="PEROXIDASE"/>
</dbReference>
<keyword evidence="22" id="KW-1185">Reference proteome</keyword>
<evidence type="ECO:0000256" key="10">
    <source>
        <dbReference type="ARBA" id="ARBA00023002"/>
    </source>
</evidence>
<name>A0A9Q1QG48_9CARY</name>
<evidence type="ECO:0000256" key="7">
    <source>
        <dbReference type="ARBA" id="ARBA00022723"/>
    </source>
</evidence>
<comment type="function">
    <text evidence="2">Removal of H(2)O(2), oxidation of toxic reductants, biosynthesis and degradation of lignin, suberization, auxin catabolism, response to environmental stresses such as wounding, pathogen attack and oxidative stress. These functions might be dependent on each isozyme/isoform in each plant tissue.</text>
</comment>
<feature type="site" description="Transition state stabilizer" evidence="17">
    <location>
        <position position="68"/>
    </location>
</feature>
<dbReference type="GO" id="GO:0140825">
    <property type="term" value="F:lactoperoxidase activity"/>
    <property type="evidence" value="ECO:0007669"/>
    <property type="project" value="UniProtKB-EC"/>
</dbReference>
<evidence type="ECO:0000256" key="9">
    <source>
        <dbReference type="ARBA" id="ARBA00022837"/>
    </source>
</evidence>
<dbReference type="GO" id="GO:0046872">
    <property type="term" value="F:metal ion binding"/>
    <property type="evidence" value="ECO:0007669"/>
    <property type="project" value="UniProtKB-UniRule"/>
</dbReference>
<evidence type="ECO:0000256" key="14">
    <source>
        <dbReference type="PIRSR" id="PIRSR600823-1"/>
    </source>
</evidence>
<dbReference type="InterPro" id="IPR033905">
    <property type="entry name" value="Secretory_peroxidase"/>
</dbReference>
<dbReference type="Pfam" id="PF00141">
    <property type="entry name" value="peroxidase"/>
    <property type="match status" value="1"/>
</dbReference>
<accession>A0A9Q1QG48</accession>
<comment type="catalytic activity">
    <reaction evidence="1 19">
        <text>2 a phenolic donor + H2O2 = 2 a phenolic radical donor + 2 H2O</text>
        <dbReference type="Rhea" id="RHEA:56136"/>
        <dbReference type="ChEBI" id="CHEBI:15377"/>
        <dbReference type="ChEBI" id="CHEBI:16240"/>
        <dbReference type="ChEBI" id="CHEBI:139520"/>
        <dbReference type="ChEBI" id="CHEBI:139521"/>
        <dbReference type="EC" id="1.11.1.7"/>
    </reaction>
</comment>
<comment type="caution">
    <text evidence="21">The sequence shown here is derived from an EMBL/GenBank/DDBJ whole genome shotgun (WGS) entry which is preliminary data.</text>
</comment>
<dbReference type="GO" id="GO:0042744">
    <property type="term" value="P:hydrogen peroxide catabolic process"/>
    <property type="evidence" value="ECO:0007669"/>
    <property type="project" value="UniProtKB-KW"/>
</dbReference>
<dbReference type="GO" id="GO:0005576">
    <property type="term" value="C:extracellular region"/>
    <property type="evidence" value="ECO:0007669"/>
    <property type="project" value="UniProtKB-SubCell"/>
</dbReference>
<dbReference type="InterPro" id="IPR000823">
    <property type="entry name" value="Peroxidase_pln"/>
</dbReference>
<dbReference type="PANTHER" id="PTHR31517">
    <property type="match status" value="1"/>
</dbReference>
<evidence type="ECO:0000313" key="22">
    <source>
        <dbReference type="Proteomes" id="UP001153076"/>
    </source>
</evidence>
<feature type="signal peptide" evidence="19">
    <location>
        <begin position="1"/>
        <end position="26"/>
    </location>
</feature>
<feature type="binding site" evidence="16">
    <location>
        <position position="91"/>
    </location>
    <ligand>
        <name>Ca(2+)</name>
        <dbReference type="ChEBI" id="CHEBI:29108"/>
        <label>1</label>
    </ligand>
</feature>
<dbReference type="GO" id="GO:0006979">
    <property type="term" value="P:response to oxidative stress"/>
    <property type="evidence" value="ECO:0007669"/>
    <property type="project" value="UniProtKB-UniRule"/>
</dbReference>
<evidence type="ECO:0000256" key="17">
    <source>
        <dbReference type="PIRSR" id="PIRSR600823-4"/>
    </source>
</evidence>
<keyword evidence="13 19" id="KW-0376">Hydrogen peroxide</keyword>
<dbReference type="InterPro" id="IPR010255">
    <property type="entry name" value="Haem_peroxidase_sf"/>
</dbReference>
<feature type="binding site" evidence="16">
    <location>
        <position position="263"/>
    </location>
    <ligand>
        <name>Ca(2+)</name>
        <dbReference type="ChEBI" id="CHEBI:29108"/>
        <label>2</label>
    </ligand>
</feature>
<comment type="similarity">
    <text evidence="19">Belongs to the peroxidase family. Classical plant (class III) peroxidase subfamily.</text>
</comment>
<dbReference type="Proteomes" id="UP001153076">
    <property type="component" value="Unassembled WGS sequence"/>
</dbReference>
<evidence type="ECO:0000259" key="20">
    <source>
        <dbReference type="PROSITE" id="PS50873"/>
    </source>
</evidence>
<reference evidence="21" key="1">
    <citation type="submission" date="2022-04" db="EMBL/GenBank/DDBJ databases">
        <title>Carnegiea gigantea Genome sequencing and assembly v2.</title>
        <authorList>
            <person name="Copetti D."/>
            <person name="Sanderson M.J."/>
            <person name="Burquez A."/>
            <person name="Wojciechowski M.F."/>
        </authorList>
    </citation>
    <scope>NUCLEOTIDE SEQUENCE</scope>
    <source>
        <strain evidence="21">SGP5-SGP5p</strain>
        <tissue evidence="21">Aerial part</tissue>
    </source>
</reference>
<feature type="binding site" description="axial binding residue" evidence="16">
    <location>
        <position position="208"/>
    </location>
    <ligand>
        <name>heme b</name>
        <dbReference type="ChEBI" id="CHEBI:60344"/>
    </ligand>
    <ligandPart>
        <name>Fe</name>
        <dbReference type="ChEBI" id="CHEBI:18248"/>
    </ligandPart>
</feature>
<dbReference type="InterPro" id="IPR002016">
    <property type="entry name" value="Haem_peroxidase"/>
</dbReference>
<keyword evidence="5 19" id="KW-0575">Peroxidase</keyword>
<evidence type="ECO:0000256" key="1">
    <source>
        <dbReference type="ARBA" id="ARBA00000189"/>
    </source>
</evidence>
<evidence type="ECO:0000256" key="8">
    <source>
        <dbReference type="ARBA" id="ARBA00022729"/>
    </source>
</evidence>
<dbReference type="AlphaFoldDB" id="A0A9Q1QG48"/>
<feature type="binding site" evidence="16">
    <location>
        <position position="209"/>
    </location>
    <ligand>
        <name>Ca(2+)</name>
        <dbReference type="ChEBI" id="CHEBI:29108"/>
        <label>2</label>
    </ligand>
</feature>
<dbReference type="PRINTS" id="PR00461">
    <property type="entry name" value="PLPEROXIDASE"/>
</dbReference>
<protein>
    <recommendedName>
        <fullName evidence="3 19">Peroxidase</fullName>
        <ecNumber evidence="3 19">1.11.1.7</ecNumber>
    </recommendedName>
</protein>
<feature type="binding site" evidence="16">
    <location>
        <position position="93"/>
    </location>
    <ligand>
        <name>Ca(2+)</name>
        <dbReference type="ChEBI" id="CHEBI:29108"/>
        <label>1</label>
    </ligand>
</feature>
<dbReference type="OrthoDB" id="2113341at2759"/>
<dbReference type="PANTHER" id="PTHR31517:SF59">
    <property type="entry name" value="PEROXIDASE"/>
    <property type="match status" value="1"/>
</dbReference>
<dbReference type="SUPFAM" id="SSF48113">
    <property type="entry name" value="Heme-dependent peroxidases"/>
    <property type="match status" value="1"/>
</dbReference>
<feature type="binding site" evidence="16">
    <location>
        <position position="73"/>
    </location>
    <ligand>
        <name>Ca(2+)</name>
        <dbReference type="ChEBI" id="CHEBI:29108"/>
        <label>1</label>
    </ligand>
</feature>
<keyword evidence="8 19" id="KW-0732">Signal</keyword>
<evidence type="ECO:0000256" key="4">
    <source>
        <dbReference type="ARBA" id="ARBA00022525"/>
    </source>
</evidence>
<evidence type="ECO:0000256" key="12">
    <source>
        <dbReference type="ARBA" id="ARBA00023157"/>
    </source>
</evidence>
<feature type="binding site" evidence="16">
    <location>
        <position position="76"/>
    </location>
    <ligand>
        <name>Ca(2+)</name>
        <dbReference type="ChEBI" id="CHEBI:29108"/>
        <label>1</label>
    </ligand>
</feature>
<feature type="disulfide bond" evidence="18">
    <location>
        <begin position="136"/>
        <end position="339"/>
    </location>
</feature>
<feature type="binding site" evidence="15">
    <location>
        <position position="178"/>
    </location>
    <ligand>
        <name>substrate</name>
    </ligand>
</feature>
<proteinExistence type="inferred from homology"/>
<keyword evidence="12 18" id="KW-1015">Disulfide bond</keyword>
<keyword evidence="7 16" id="KW-0479">Metal-binding</keyword>
<feature type="binding site" evidence="16">
    <location>
        <position position="271"/>
    </location>
    <ligand>
        <name>Ca(2+)</name>
        <dbReference type="ChEBI" id="CHEBI:29108"/>
        <label>2</label>
    </ligand>
</feature>
<dbReference type="PROSITE" id="PS50873">
    <property type="entry name" value="PEROXIDASE_4"/>
    <property type="match status" value="1"/>
</dbReference>
<dbReference type="Gene3D" id="1.10.420.10">
    <property type="entry name" value="Peroxidase, domain 2"/>
    <property type="match status" value="1"/>
</dbReference>